<name>A0A0A9GVC6_ARUDO</name>
<protein>
    <submittedName>
        <fullName evidence="1">Uncharacterized protein</fullName>
    </submittedName>
</protein>
<reference evidence="1" key="2">
    <citation type="journal article" date="2015" name="Data Brief">
        <title>Shoot transcriptome of the giant reed, Arundo donax.</title>
        <authorList>
            <person name="Barrero R.A."/>
            <person name="Guerrero F.D."/>
            <person name="Moolhuijzen P."/>
            <person name="Goolsby J.A."/>
            <person name="Tidwell J."/>
            <person name="Bellgard S.E."/>
            <person name="Bellgard M.I."/>
        </authorList>
    </citation>
    <scope>NUCLEOTIDE SEQUENCE</scope>
    <source>
        <tissue evidence="1">Shoot tissue taken approximately 20 cm above the soil surface</tissue>
    </source>
</reference>
<accession>A0A0A9GVC6</accession>
<dbReference type="AlphaFoldDB" id="A0A0A9GVC6"/>
<organism evidence="1">
    <name type="scientific">Arundo donax</name>
    <name type="common">Giant reed</name>
    <name type="synonym">Donax arundinaceus</name>
    <dbReference type="NCBI Taxonomy" id="35708"/>
    <lineage>
        <taxon>Eukaryota</taxon>
        <taxon>Viridiplantae</taxon>
        <taxon>Streptophyta</taxon>
        <taxon>Embryophyta</taxon>
        <taxon>Tracheophyta</taxon>
        <taxon>Spermatophyta</taxon>
        <taxon>Magnoliopsida</taxon>
        <taxon>Liliopsida</taxon>
        <taxon>Poales</taxon>
        <taxon>Poaceae</taxon>
        <taxon>PACMAD clade</taxon>
        <taxon>Arundinoideae</taxon>
        <taxon>Arundineae</taxon>
        <taxon>Arundo</taxon>
    </lineage>
</organism>
<proteinExistence type="predicted"/>
<dbReference type="EMBL" id="GBRH01170407">
    <property type="protein sequence ID" value="JAE27489.1"/>
    <property type="molecule type" value="Transcribed_RNA"/>
</dbReference>
<evidence type="ECO:0000313" key="1">
    <source>
        <dbReference type="EMBL" id="JAE27489.1"/>
    </source>
</evidence>
<reference evidence="1" key="1">
    <citation type="submission" date="2014-09" db="EMBL/GenBank/DDBJ databases">
        <authorList>
            <person name="Magalhaes I.L.F."/>
            <person name="Oliveira U."/>
            <person name="Santos F.R."/>
            <person name="Vidigal T.H.D.A."/>
            <person name="Brescovit A.D."/>
            <person name="Santos A.J."/>
        </authorList>
    </citation>
    <scope>NUCLEOTIDE SEQUENCE</scope>
    <source>
        <tissue evidence="1">Shoot tissue taken approximately 20 cm above the soil surface</tissue>
    </source>
</reference>
<sequence>MQYHFYLHLPLPLSKKTLVK</sequence>